<feature type="transmembrane region" description="Helical" evidence="1">
    <location>
        <begin position="65"/>
        <end position="83"/>
    </location>
</feature>
<reference evidence="2" key="2">
    <citation type="submission" date="2024-10" db="UniProtKB">
        <authorList>
            <consortium name="EnsemblProtists"/>
        </authorList>
    </citation>
    <scope>IDENTIFICATION</scope>
</reference>
<keyword evidence="1" id="KW-0472">Membrane</keyword>
<dbReference type="KEGG" id="ehx:EMIHUDRAFT_199061"/>
<accession>A0A0D3I289</accession>
<keyword evidence="1" id="KW-1133">Transmembrane helix</keyword>
<keyword evidence="3" id="KW-1185">Reference proteome</keyword>
<protein>
    <submittedName>
        <fullName evidence="2">Uncharacterized protein</fullName>
    </submittedName>
</protein>
<sequence length="140" mass="15226">MWGCGSAPHCALTERLKTLGSRVFSRLFLCSLHFTFQISLVYYIYTPTRYRVYGTAGEEWTFASYVQLAGTIVLLFGTAVYNGSVPLPGLGDPVPLKETLLPSGVAKSSAASLRLSGAFQNNSALLQKTAAKEAKRLSQR</sequence>
<keyword evidence="1" id="KW-0812">Transmembrane</keyword>
<dbReference type="EnsemblProtists" id="EOD05374">
    <property type="protein sequence ID" value="EOD05374"/>
    <property type="gene ID" value="EMIHUDRAFT_199061"/>
</dbReference>
<dbReference type="GeneID" id="17282414"/>
<dbReference type="GeneID" id="17251590"/>
<dbReference type="AlphaFoldDB" id="A0A0D3I289"/>
<reference evidence="3" key="1">
    <citation type="journal article" date="2013" name="Nature">
        <title>Pan genome of the phytoplankton Emiliania underpins its global distribution.</title>
        <authorList>
            <person name="Read B.A."/>
            <person name="Kegel J."/>
            <person name="Klute M.J."/>
            <person name="Kuo A."/>
            <person name="Lefebvre S.C."/>
            <person name="Maumus F."/>
            <person name="Mayer C."/>
            <person name="Miller J."/>
            <person name="Monier A."/>
            <person name="Salamov A."/>
            <person name="Young J."/>
            <person name="Aguilar M."/>
            <person name="Claverie J.M."/>
            <person name="Frickenhaus S."/>
            <person name="Gonzalez K."/>
            <person name="Herman E.K."/>
            <person name="Lin Y.C."/>
            <person name="Napier J."/>
            <person name="Ogata H."/>
            <person name="Sarno A.F."/>
            <person name="Shmutz J."/>
            <person name="Schroeder D."/>
            <person name="de Vargas C."/>
            <person name="Verret F."/>
            <person name="von Dassow P."/>
            <person name="Valentin K."/>
            <person name="Van de Peer Y."/>
            <person name="Wheeler G."/>
            <person name="Dacks J.B."/>
            <person name="Delwiche C.F."/>
            <person name="Dyhrman S.T."/>
            <person name="Glockner G."/>
            <person name="John U."/>
            <person name="Richards T."/>
            <person name="Worden A.Z."/>
            <person name="Zhang X."/>
            <person name="Grigoriev I.V."/>
            <person name="Allen A.E."/>
            <person name="Bidle K."/>
            <person name="Borodovsky M."/>
            <person name="Bowler C."/>
            <person name="Brownlee C."/>
            <person name="Cock J.M."/>
            <person name="Elias M."/>
            <person name="Gladyshev V.N."/>
            <person name="Groth M."/>
            <person name="Guda C."/>
            <person name="Hadaegh A."/>
            <person name="Iglesias-Rodriguez M.D."/>
            <person name="Jenkins J."/>
            <person name="Jones B.M."/>
            <person name="Lawson T."/>
            <person name="Leese F."/>
            <person name="Lindquist E."/>
            <person name="Lobanov A."/>
            <person name="Lomsadze A."/>
            <person name="Malik S.B."/>
            <person name="Marsh M.E."/>
            <person name="Mackinder L."/>
            <person name="Mock T."/>
            <person name="Mueller-Roeber B."/>
            <person name="Pagarete A."/>
            <person name="Parker M."/>
            <person name="Probert I."/>
            <person name="Quesneville H."/>
            <person name="Raines C."/>
            <person name="Rensing S.A."/>
            <person name="Riano-Pachon D.M."/>
            <person name="Richier S."/>
            <person name="Rokitta S."/>
            <person name="Shiraiwa Y."/>
            <person name="Soanes D.M."/>
            <person name="van der Giezen M."/>
            <person name="Wahlund T.M."/>
            <person name="Williams B."/>
            <person name="Wilson W."/>
            <person name="Wolfe G."/>
            <person name="Wurch L.L."/>
        </authorList>
    </citation>
    <scope>NUCLEOTIDE SEQUENCE</scope>
</reference>
<proteinExistence type="predicted"/>
<dbReference type="HOGENOM" id="CLU_1838932_0_0_1"/>
<dbReference type="KEGG" id="ehx:EMIHUDRAFT_225835"/>
<evidence type="ECO:0000313" key="3">
    <source>
        <dbReference type="Proteomes" id="UP000013827"/>
    </source>
</evidence>
<dbReference type="Proteomes" id="UP000013827">
    <property type="component" value="Unassembled WGS sequence"/>
</dbReference>
<organism evidence="2 3">
    <name type="scientific">Emiliania huxleyi (strain CCMP1516)</name>
    <dbReference type="NCBI Taxonomy" id="280463"/>
    <lineage>
        <taxon>Eukaryota</taxon>
        <taxon>Haptista</taxon>
        <taxon>Haptophyta</taxon>
        <taxon>Prymnesiophyceae</taxon>
        <taxon>Isochrysidales</taxon>
        <taxon>Noelaerhabdaceae</taxon>
        <taxon>Emiliania</taxon>
    </lineage>
</organism>
<feature type="transmembrane region" description="Helical" evidence="1">
    <location>
        <begin position="23"/>
        <end position="45"/>
    </location>
</feature>
<dbReference type="RefSeq" id="XP_005789573.1">
    <property type="nucleotide sequence ID" value="XM_005789516.1"/>
</dbReference>
<dbReference type="PaxDb" id="2903-EOD05374"/>
<evidence type="ECO:0000313" key="2">
    <source>
        <dbReference type="EnsemblProtists" id="EOD05374"/>
    </source>
</evidence>
<evidence type="ECO:0000256" key="1">
    <source>
        <dbReference type="SAM" id="Phobius"/>
    </source>
</evidence>
<dbReference type="EnsemblProtists" id="EOD37144">
    <property type="protein sequence ID" value="EOD37144"/>
    <property type="gene ID" value="EMIHUDRAFT_225835"/>
</dbReference>
<name>A0A0D3I289_EMIH1</name>
<dbReference type="RefSeq" id="XP_005757803.1">
    <property type="nucleotide sequence ID" value="XM_005757746.1"/>
</dbReference>